<feature type="transmembrane region" description="Helical" evidence="1">
    <location>
        <begin position="47"/>
        <end position="69"/>
    </location>
</feature>
<keyword evidence="1" id="KW-1133">Transmembrane helix</keyword>
<keyword evidence="1" id="KW-0812">Transmembrane</keyword>
<organism evidence="2 3">
    <name type="scientific">Thiorhodovibrio winogradskyi</name>
    <dbReference type="NCBI Taxonomy" id="77007"/>
    <lineage>
        <taxon>Bacteria</taxon>
        <taxon>Pseudomonadati</taxon>
        <taxon>Pseudomonadota</taxon>
        <taxon>Gammaproteobacteria</taxon>
        <taxon>Chromatiales</taxon>
        <taxon>Chromatiaceae</taxon>
        <taxon>Thiorhodovibrio</taxon>
    </lineage>
</organism>
<keyword evidence="1" id="KW-0472">Membrane</keyword>
<evidence type="ECO:0000313" key="2">
    <source>
        <dbReference type="EMBL" id="WPL17760.1"/>
    </source>
</evidence>
<accession>A0ABZ0SB29</accession>
<dbReference type="EMBL" id="CP121472">
    <property type="protein sequence ID" value="WPL17760.1"/>
    <property type="molecule type" value="Genomic_DNA"/>
</dbReference>
<feature type="transmembrane region" description="Helical" evidence="1">
    <location>
        <begin position="7"/>
        <end position="27"/>
    </location>
</feature>
<name>A0ABZ0SB29_9GAMM</name>
<gene>
    <name evidence="2" type="ORF">Thiowin_02799</name>
</gene>
<protein>
    <submittedName>
        <fullName evidence="2">Uncharacterized protein</fullName>
    </submittedName>
</protein>
<evidence type="ECO:0000256" key="1">
    <source>
        <dbReference type="SAM" id="Phobius"/>
    </source>
</evidence>
<proteinExistence type="predicted"/>
<sequence>MIDYTQFDYSILFIAVLVIGYGIYALIRGEFQWNFTTAKRIERPVSFWLSIAFSFIGGGLMLMLGMNICPC</sequence>
<keyword evidence="3" id="KW-1185">Reference proteome</keyword>
<evidence type="ECO:0000313" key="3">
    <source>
        <dbReference type="Proteomes" id="UP001432180"/>
    </source>
</evidence>
<dbReference type="Proteomes" id="UP001432180">
    <property type="component" value="Chromosome"/>
</dbReference>
<reference evidence="2 3" key="1">
    <citation type="journal article" date="2023" name="Microorganisms">
        <title>Thiorhodovibrio frisius and Trv. litoralis spp. nov., Two Novel Members from a Clade of Fastidious Purple Sulfur Bacteria That Exhibit Unique Red-Shifted Light-Harvesting Capabilities.</title>
        <authorList>
            <person name="Methner A."/>
            <person name="Kuzyk S.B."/>
            <person name="Petersen J."/>
            <person name="Bauer S."/>
            <person name="Brinkmann H."/>
            <person name="Sichau K."/>
            <person name="Wanner G."/>
            <person name="Wolf J."/>
            <person name="Neumann-Schaal M."/>
            <person name="Henke P."/>
            <person name="Tank M."/>
            <person name="Sproer C."/>
            <person name="Bunk B."/>
            <person name="Overmann J."/>
        </authorList>
    </citation>
    <scope>NUCLEOTIDE SEQUENCE [LARGE SCALE GENOMIC DNA]</scope>
    <source>
        <strain evidence="2 3">DSM 6702</strain>
    </source>
</reference>